<dbReference type="Gene3D" id="2.40.10.340">
    <property type="entry name" value="Rod shape-determining protein MreC, domain 1"/>
    <property type="match status" value="1"/>
</dbReference>
<dbReference type="Proteomes" id="UP000231143">
    <property type="component" value="Unassembled WGS sequence"/>
</dbReference>
<dbReference type="InterPro" id="IPR055342">
    <property type="entry name" value="MreC_beta-barrel_core"/>
</dbReference>
<evidence type="ECO:0000256" key="1">
    <source>
        <dbReference type="ARBA" id="ARBA00009369"/>
    </source>
</evidence>
<organism evidence="6 7">
    <name type="scientific">Candidatus Campbellbacteria bacterium CG22_combo_CG10-13_8_21_14_all_36_13</name>
    <dbReference type="NCBI Taxonomy" id="1974529"/>
    <lineage>
        <taxon>Bacteria</taxon>
        <taxon>Candidatus Campbelliibacteriota</taxon>
    </lineage>
</organism>
<evidence type="ECO:0000256" key="2">
    <source>
        <dbReference type="ARBA" id="ARBA00013855"/>
    </source>
</evidence>
<dbReference type="InterPro" id="IPR007221">
    <property type="entry name" value="MreC"/>
</dbReference>
<evidence type="ECO:0000256" key="3">
    <source>
        <dbReference type="ARBA" id="ARBA00022960"/>
    </source>
</evidence>
<dbReference type="PANTHER" id="PTHR34138">
    <property type="entry name" value="CELL SHAPE-DETERMINING PROTEIN MREC"/>
    <property type="match status" value="1"/>
</dbReference>
<proteinExistence type="inferred from homology"/>
<dbReference type="Pfam" id="PF04085">
    <property type="entry name" value="MreC"/>
    <property type="match status" value="1"/>
</dbReference>
<comment type="similarity">
    <text evidence="1">Belongs to the MreC family.</text>
</comment>
<dbReference type="InterPro" id="IPR042177">
    <property type="entry name" value="Cell/Rod_1"/>
</dbReference>
<dbReference type="GO" id="GO:0005886">
    <property type="term" value="C:plasma membrane"/>
    <property type="evidence" value="ECO:0007669"/>
    <property type="project" value="TreeGrafter"/>
</dbReference>
<sequence length="274" mass="31036">MANYQFKNNSRKKPSFSSTKRNAKPLFLIFFVVFFLLFVVWPSLIRTPLIFIGTPLWDFKHNVFEKSSIVSNIGTYFKSKNSLIKEVDSLSSQVALLKSANFELETLREENIRLKKTLGRKEEFKDATIANVLSRPNKTLYDTFLLDVGMSDGIRVGDVFSYEKLNILGEIIRVDNKTSLARLFSSPDIESRVVISDSIATSATGIGGGNFEIIMPKDITVSEGMSVHLEEFPGTKIGYIESIKLTDSDSFQRILVRNPVNIFQVDEVLVYHKQ</sequence>
<dbReference type="GO" id="GO:0008360">
    <property type="term" value="P:regulation of cell shape"/>
    <property type="evidence" value="ECO:0007669"/>
    <property type="project" value="UniProtKB-KW"/>
</dbReference>
<comment type="caution">
    <text evidence="6">The sequence shown here is derived from an EMBL/GenBank/DDBJ whole genome shotgun (WGS) entry which is preliminary data.</text>
</comment>
<evidence type="ECO:0000259" key="5">
    <source>
        <dbReference type="Pfam" id="PF04085"/>
    </source>
</evidence>
<keyword evidence="3" id="KW-0133">Cell shape</keyword>
<dbReference type="PANTHER" id="PTHR34138:SF1">
    <property type="entry name" value="CELL SHAPE-DETERMINING PROTEIN MREC"/>
    <property type="match status" value="1"/>
</dbReference>
<dbReference type="InterPro" id="IPR042175">
    <property type="entry name" value="Cell/Rod_MreC_2"/>
</dbReference>
<evidence type="ECO:0000313" key="7">
    <source>
        <dbReference type="Proteomes" id="UP000231143"/>
    </source>
</evidence>
<gene>
    <name evidence="6" type="ORF">COW81_00840</name>
</gene>
<dbReference type="Gene3D" id="2.40.10.350">
    <property type="entry name" value="Rod shape-determining protein MreC, domain 2"/>
    <property type="match status" value="1"/>
</dbReference>
<feature type="domain" description="Rod shape-determining protein MreC beta-barrel core" evidence="5">
    <location>
        <begin position="132"/>
        <end position="271"/>
    </location>
</feature>
<protein>
    <recommendedName>
        <fullName evidence="2">Cell shape-determining protein MreC</fullName>
    </recommendedName>
    <alternativeName>
        <fullName evidence="4">Cell shape protein MreC</fullName>
    </alternativeName>
</protein>
<evidence type="ECO:0000313" key="6">
    <source>
        <dbReference type="EMBL" id="PIP87322.1"/>
    </source>
</evidence>
<name>A0A2H0DYS2_9BACT</name>
<accession>A0A2H0DYS2</accession>
<dbReference type="AlphaFoldDB" id="A0A2H0DYS2"/>
<dbReference type="EMBL" id="PCTT01000011">
    <property type="protein sequence ID" value="PIP87322.1"/>
    <property type="molecule type" value="Genomic_DNA"/>
</dbReference>
<evidence type="ECO:0000256" key="4">
    <source>
        <dbReference type="ARBA" id="ARBA00032089"/>
    </source>
</evidence>
<reference evidence="6 7" key="1">
    <citation type="submission" date="2017-09" db="EMBL/GenBank/DDBJ databases">
        <title>Depth-based differentiation of microbial function through sediment-hosted aquifers and enrichment of novel symbionts in the deep terrestrial subsurface.</title>
        <authorList>
            <person name="Probst A.J."/>
            <person name="Ladd B."/>
            <person name="Jarett J.K."/>
            <person name="Geller-Mcgrath D.E."/>
            <person name="Sieber C.M."/>
            <person name="Emerson J.B."/>
            <person name="Anantharaman K."/>
            <person name="Thomas B.C."/>
            <person name="Malmstrom R."/>
            <person name="Stieglmeier M."/>
            <person name="Klingl A."/>
            <person name="Woyke T."/>
            <person name="Ryan C.M."/>
            <person name="Banfield J.F."/>
        </authorList>
    </citation>
    <scope>NUCLEOTIDE SEQUENCE [LARGE SCALE GENOMIC DNA]</scope>
    <source>
        <strain evidence="6">CG22_combo_CG10-13_8_21_14_all_36_13</strain>
    </source>
</reference>